<proteinExistence type="predicted"/>
<keyword evidence="3" id="KW-1185">Reference proteome</keyword>
<dbReference type="HOGENOM" id="CLU_015424_0_0_1"/>
<feature type="region of interest" description="Disordered" evidence="1">
    <location>
        <begin position="470"/>
        <end position="524"/>
    </location>
</feature>
<feature type="region of interest" description="Disordered" evidence="1">
    <location>
        <begin position="144"/>
        <end position="172"/>
    </location>
</feature>
<sequence>MVVATLIHERYQFITEGFLPEPKVGALVGILCPECQTPLRYHAALEDAWRIHCPRRPRNEHNWRTWQCDQLNHERALIHAGASRPIVSSTADWGPRMSPAGVILPPKPTKESNNPPVKRNAIEAHPFLGRQSEFTPFNQLNSLAGPHRTQRGSHPCLRPSRGPAARTHRTNGNKGCPYQYCQAVSMVSVLYSCIDDVAHCVFCCLEYGLGPCPKHVRPGPPVPRQAVATNSNQLLPPVEPQPSTSTDPTPAPAQPRLPRPHQWAQSANSLGRRLDSSVVSKIQINRAERYEAVQRGIANQYDEAQVVVIYLWLNVISAHLANWPKASLDKSPLLMQACTKALGPGWNRALCFWDEKIDTWHETMVTFPHRFPASKKEIVVRSANMDPRTLGLPKSKSKQDVPAYWGATQSTQLEVSSTSTSTPIETNGGHIRDTILVRSCSPEAQPPRAAEESPDVIVVNSKFAKSPNITQVKRERELSELPEFDYGTDNGKRNAQRDDHLSPEEDELAASPTPTPMSTDTNSLDTTATSLEKTKKKGWPSSSVLVSRLLAWYKDSHSRPPAVAWKEEFGDEWKYVSSTMYRYKLWIKTVDYQRFKVDYSAKPLANVGEARILYQKEFKEVCKTCPEENNEDVD</sequence>
<organism evidence="3">
    <name type="scientific">Melampsora larici-populina (strain 98AG31 / pathotype 3-4-7)</name>
    <name type="common">Poplar leaf rust fungus</name>
    <dbReference type="NCBI Taxonomy" id="747676"/>
    <lineage>
        <taxon>Eukaryota</taxon>
        <taxon>Fungi</taxon>
        <taxon>Dikarya</taxon>
        <taxon>Basidiomycota</taxon>
        <taxon>Pucciniomycotina</taxon>
        <taxon>Pucciniomycetes</taxon>
        <taxon>Pucciniales</taxon>
        <taxon>Melampsoraceae</taxon>
        <taxon>Melampsora</taxon>
    </lineage>
</organism>
<dbReference type="GeneID" id="18936265"/>
<dbReference type="Proteomes" id="UP000001072">
    <property type="component" value="Unassembled WGS sequence"/>
</dbReference>
<accession>F4R8N3</accession>
<reference evidence="3" key="1">
    <citation type="journal article" date="2011" name="Proc. Natl. Acad. Sci. U.S.A.">
        <title>Obligate biotrophy features unraveled by the genomic analysis of rust fungi.</title>
        <authorList>
            <person name="Duplessis S."/>
            <person name="Cuomo C.A."/>
            <person name="Lin Y.-C."/>
            <person name="Aerts A."/>
            <person name="Tisserant E."/>
            <person name="Veneault-Fourrey C."/>
            <person name="Joly D.L."/>
            <person name="Hacquard S."/>
            <person name="Amselem J."/>
            <person name="Cantarel B.L."/>
            <person name="Chiu R."/>
            <person name="Coutinho P.M."/>
            <person name="Feau N."/>
            <person name="Field M."/>
            <person name="Frey P."/>
            <person name="Gelhaye E."/>
            <person name="Goldberg J."/>
            <person name="Grabherr M.G."/>
            <person name="Kodira C.D."/>
            <person name="Kohler A."/>
            <person name="Kuees U."/>
            <person name="Lindquist E.A."/>
            <person name="Lucas S.M."/>
            <person name="Mago R."/>
            <person name="Mauceli E."/>
            <person name="Morin E."/>
            <person name="Murat C."/>
            <person name="Pangilinan J.L."/>
            <person name="Park R."/>
            <person name="Pearson M."/>
            <person name="Quesneville H."/>
            <person name="Rouhier N."/>
            <person name="Sakthikumar S."/>
            <person name="Salamov A.A."/>
            <person name="Schmutz J."/>
            <person name="Selles B."/>
            <person name="Shapiro H."/>
            <person name="Tanguay P."/>
            <person name="Tuskan G.A."/>
            <person name="Henrissat B."/>
            <person name="Van de Peer Y."/>
            <person name="Rouze P."/>
            <person name="Ellis J.G."/>
            <person name="Dodds P.N."/>
            <person name="Schein J.E."/>
            <person name="Zhong S."/>
            <person name="Hamelin R.C."/>
            <person name="Grigoriev I.V."/>
            <person name="Szabo L.J."/>
            <person name="Martin F."/>
        </authorList>
    </citation>
    <scope>NUCLEOTIDE SEQUENCE [LARGE SCALE GENOMIC DNA]</scope>
    <source>
        <strain evidence="3">98AG31 / pathotype 3-4-7</strain>
    </source>
</reference>
<dbReference type="KEGG" id="mlr:MELLADRAFT_92491"/>
<feature type="region of interest" description="Disordered" evidence="1">
    <location>
        <begin position="233"/>
        <end position="270"/>
    </location>
</feature>
<evidence type="ECO:0000313" key="3">
    <source>
        <dbReference type="Proteomes" id="UP000001072"/>
    </source>
</evidence>
<dbReference type="AlphaFoldDB" id="F4R8N3"/>
<name>F4R8N3_MELLP</name>
<dbReference type="VEuPathDB" id="FungiDB:MELLADRAFT_92491"/>
<evidence type="ECO:0000313" key="2">
    <source>
        <dbReference type="EMBL" id="EGG11085.1"/>
    </source>
</evidence>
<dbReference type="RefSeq" id="XP_007405687.1">
    <property type="nucleotide sequence ID" value="XM_007405625.1"/>
</dbReference>
<gene>
    <name evidence="2" type="ORF">MELLADRAFT_92491</name>
</gene>
<feature type="compositionally biased region" description="Basic and acidic residues" evidence="1">
    <location>
        <begin position="490"/>
        <end position="503"/>
    </location>
</feature>
<protein>
    <submittedName>
        <fullName evidence="2">Uncharacterized protein</fullName>
    </submittedName>
</protein>
<dbReference type="InParanoid" id="F4R8N3"/>
<dbReference type="EMBL" id="GL883093">
    <property type="protein sequence ID" value="EGG11085.1"/>
    <property type="molecule type" value="Genomic_DNA"/>
</dbReference>
<evidence type="ECO:0000256" key="1">
    <source>
        <dbReference type="SAM" id="MobiDB-lite"/>
    </source>
</evidence>